<evidence type="ECO:0000313" key="1">
    <source>
        <dbReference type="EMBL" id="MCX7570603.1"/>
    </source>
</evidence>
<gene>
    <name evidence="1" type="ORF">OS242_11570</name>
</gene>
<accession>A0ABT3X103</accession>
<comment type="caution">
    <text evidence="1">The sequence shown here is derived from an EMBL/GenBank/DDBJ whole genome shotgun (WGS) entry which is preliminary data.</text>
</comment>
<organism evidence="1 2">
    <name type="scientific">Tumebacillus lacus</name>
    <dbReference type="NCBI Taxonomy" id="2995335"/>
    <lineage>
        <taxon>Bacteria</taxon>
        <taxon>Bacillati</taxon>
        <taxon>Bacillota</taxon>
        <taxon>Bacilli</taxon>
        <taxon>Bacillales</taxon>
        <taxon>Alicyclobacillaceae</taxon>
        <taxon>Tumebacillus</taxon>
    </lineage>
</organism>
<name>A0ABT3X103_9BACL</name>
<dbReference type="RefSeq" id="WP_267151851.1">
    <property type="nucleotide sequence ID" value="NZ_JAPMLT010000005.1"/>
</dbReference>
<keyword evidence="2" id="KW-1185">Reference proteome</keyword>
<dbReference type="EMBL" id="JAPMLT010000005">
    <property type="protein sequence ID" value="MCX7570603.1"/>
    <property type="molecule type" value="Genomic_DNA"/>
</dbReference>
<protein>
    <submittedName>
        <fullName evidence="1">Uncharacterized protein</fullName>
    </submittedName>
</protein>
<sequence length="69" mass="7871">MKTNSTHSPINTTVQQLVRVDDGPKLILVDRGRILDEIKLGDFDTRVIKTHQGQIISVMTEATTYYRNK</sequence>
<dbReference type="Proteomes" id="UP001208017">
    <property type="component" value="Unassembled WGS sequence"/>
</dbReference>
<proteinExistence type="predicted"/>
<evidence type="ECO:0000313" key="2">
    <source>
        <dbReference type="Proteomes" id="UP001208017"/>
    </source>
</evidence>
<reference evidence="1 2" key="1">
    <citation type="submission" date="2022-11" db="EMBL/GenBank/DDBJ databases">
        <title>Study of microbial diversity in lake waters.</title>
        <authorList>
            <person name="Zhang J."/>
        </authorList>
    </citation>
    <scope>NUCLEOTIDE SEQUENCE [LARGE SCALE GENOMIC DNA]</scope>
    <source>
        <strain evidence="1 2">DT12</strain>
    </source>
</reference>